<reference evidence="1 2" key="1">
    <citation type="journal article" date="2019" name="Nat. Plants">
        <title>Genome sequencing of Musa balbisiana reveals subgenome evolution and function divergence in polyploid bananas.</title>
        <authorList>
            <person name="Yao X."/>
        </authorList>
    </citation>
    <scope>NUCLEOTIDE SEQUENCE [LARGE SCALE GENOMIC DNA]</scope>
    <source>
        <strain evidence="2">cv. DH-PKW</strain>
        <tissue evidence="1">Leaves</tissue>
    </source>
</reference>
<comment type="caution">
    <text evidence="1">The sequence shown here is derived from an EMBL/GenBank/DDBJ whole genome shotgun (WGS) entry which is preliminary data.</text>
</comment>
<proteinExistence type="predicted"/>
<organism evidence="1 2">
    <name type="scientific">Musa balbisiana</name>
    <name type="common">Banana</name>
    <dbReference type="NCBI Taxonomy" id="52838"/>
    <lineage>
        <taxon>Eukaryota</taxon>
        <taxon>Viridiplantae</taxon>
        <taxon>Streptophyta</taxon>
        <taxon>Embryophyta</taxon>
        <taxon>Tracheophyta</taxon>
        <taxon>Spermatophyta</taxon>
        <taxon>Magnoliopsida</taxon>
        <taxon>Liliopsida</taxon>
        <taxon>Zingiberales</taxon>
        <taxon>Musaceae</taxon>
        <taxon>Musa</taxon>
    </lineage>
</organism>
<dbReference type="EMBL" id="PYDT01000003">
    <property type="protein sequence ID" value="THU68039.1"/>
    <property type="molecule type" value="Genomic_DNA"/>
</dbReference>
<keyword evidence="2" id="KW-1185">Reference proteome</keyword>
<evidence type="ECO:0000313" key="1">
    <source>
        <dbReference type="EMBL" id="THU68039.1"/>
    </source>
</evidence>
<protein>
    <submittedName>
        <fullName evidence="1">Uncharacterized protein</fullName>
    </submittedName>
</protein>
<dbReference type="AlphaFoldDB" id="A0A4S8K081"/>
<evidence type="ECO:0000313" key="2">
    <source>
        <dbReference type="Proteomes" id="UP000317650"/>
    </source>
</evidence>
<accession>A0A4S8K081</accession>
<sequence>MAVTLPAFRAPDCSHPISSVISVDEGIDFPFLPRRFRSVLNWQSKCSADDAFKWISWAKTKAMGTNGIGLCVVLREAEGNFDETEAENITTVGIHK</sequence>
<name>A0A4S8K081_MUSBA</name>
<dbReference type="Proteomes" id="UP000317650">
    <property type="component" value="Chromosome 5"/>
</dbReference>
<gene>
    <name evidence="1" type="ORF">C4D60_Mb05t31040</name>
</gene>